<dbReference type="PANTHER" id="PTHR30204:SF94">
    <property type="entry name" value="HEAVY METAL-DEPENDENT TRANSCRIPTIONAL REGULATOR HI_0293-RELATED"/>
    <property type="match status" value="1"/>
</dbReference>
<dbReference type="OrthoDB" id="9802039at2"/>
<dbReference type="Proteomes" id="UP000467379">
    <property type="component" value="Chromosome"/>
</dbReference>
<keyword evidence="2" id="KW-0238">DNA-binding</keyword>
<evidence type="ECO:0000313" key="6">
    <source>
        <dbReference type="EMBL" id="ORA39673.1"/>
    </source>
</evidence>
<dbReference type="AlphaFoldDB" id="A0A7I7W7H7"/>
<accession>A0A7I7W7H7</accession>
<name>A0A7I7W7H7_9MYCO</name>
<reference evidence="6 7" key="1">
    <citation type="submission" date="2016-12" db="EMBL/GenBank/DDBJ databases">
        <title>The new phylogeny of genus Mycobacterium.</title>
        <authorList>
            <person name="Tortoli E."/>
            <person name="Trovato A."/>
            <person name="Cirillo D.M."/>
        </authorList>
    </citation>
    <scope>NUCLEOTIDE SEQUENCE [LARGE SCALE GENOMIC DNA]</scope>
    <source>
        <strain evidence="6 7">DSM 44624</strain>
    </source>
</reference>
<dbReference type="InterPro" id="IPR047057">
    <property type="entry name" value="MerR_fam"/>
</dbReference>
<dbReference type="GO" id="GO:0003700">
    <property type="term" value="F:DNA-binding transcription factor activity"/>
    <property type="evidence" value="ECO:0007669"/>
    <property type="project" value="InterPro"/>
</dbReference>
<protein>
    <submittedName>
        <fullName evidence="6">Heavy metal-responsive transcriptional regulator</fullName>
    </submittedName>
</protein>
<dbReference type="SUPFAM" id="SSF46955">
    <property type="entry name" value="Putative DNA-binding domain"/>
    <property type="match status" value="1"/>
</dbReference>
<reference evidence="5" key="3">
    <citation type="submission" date="2020-02" db="EMBL/GenBank/DDBJ databases">
        <authorList>
            <person name="Matsumoto Y."/>
            <person name="Motooka D."/>
            <person name="Nakamura S."/>
        </authorList>
    </citation>
    <scope>NUCLEOTIDE SEQUENCE</scope>
    <source>
        <strain evidence="5">JCM 12687</strain>
    </source>
</reference>
<evidence type="ECO:0000259" key="4">
    <source>
        <dbReference type="PROSITE" id="PS50937"/>
    </source>
</evidence>
<keyword evidence="1" id="KW-0805">Transcription regulation</keyword>
<dbReference type="InterPro" id="IPR015358">
    <property type="entry name" value="Tscrpt_reg_MerR_DNA-bd"/>
</dbReference>
<keyword evidence="3" id="KW-0804">Transcription</keyword>
<dbReference type="EMBL" id="AP022606">
    <property type="protein sequence ID" value="BBZ11748.1"/>
    <property type="molecule type" value="Genomic_DNA"/>
</dbReference>
<evidence type="ECO:0000313" key="8">
    <source>
        <dbReference type="Proteomes" id="UP000467379"/>
    </source>
</evidence>
<organism evidence="6 7">
    <name type="scientific">Mycobacterium branderi</name>
    <dbReference type="NCBI Taxonomy" id="43348"/>
    <lineage>
        <taxon>Bacteria</taxon>
        <taxon>Bacillati</taxon>
        <taxon>Actinomycetota</taxon>
        <taxon>Actinomycetes</taxon>
        <taxon>Mycobacteriales</taxon>
        <taxon>Mycobacteriaceae</taxon>
        <taxon>Mycobacterium</taxon>
    </lineage>
</organism>
<dbReference type="GO" id="GO:0003677">
    <property type="term" value="F:DNA binding"/>
    <property type="evidence" value="ECO:0007669"/>
    <property type="project" value="UniProtKB-KW"/>
</dbReference>
<proteinExistence type="predicted"/>
<keyword evidence="8" id="KW-1185">Reference proteome</keyword>
<sequence>MAHTVGAAAKAVGVSAKAVRIWEANGLLPPAPRTDGGYRQYSDDDIEILRFIGRAKTLGLTLSEIKSILDLHRQGTAPCNQVTALLDAHIRDIDRAIAELRALRSTLSAALRGAREDQHRGRPATVCRIIEGSAGVNR</sequence>
<evidence type="ECO:0000256" key="1">
    <source>
        <dbReference type="ARBA" id="ARBA00023015"/>
    </source>
</evidence>
<dbReference type="Pfam" id="PF09278">
    <property type="entry name" value="MerR-DNA-bind"/>
    <property type="match status" value="1"/>
</dbReference>
<dbReference type="Proteomes" id="UP000192441">
    <property type="component" value="Unassembled WGS sequence"/>
</dbReference>
<evidence type="ECO:0000256" key="2">
    <source>
        <dbReference type="ARBA" id="ARBA00023125"/>
    </source>
</evidence>
<dbReference type="Pfam" id="PF00376">
    <property type="entry name" value="MerR"/>
    <property type="match status" value="1"/>
</dbReference>
<evidence type="ECO:0000256" key="3">
    <source>
        <dbReference type="ARBA" id="ARBA00023163"/>
    </source>
</evidence>
<dbReference type="RefSeq" id="WP_083131154.1">
    <property type="nucleotide sequence ID" value="NZ_AP022606.1"/>
</dbReference>
<dbReference type="PRINTS" id="PR00040">
    <property type="entry name" value="HTHMERR"/>
</dbReference>
<gene>
    <name evidence="6" type="ORF">BST20_09260</name>
    <name evidence="5" type="ORF">MBRA_19430</name>
</gene>
<dbReference type="PANTHER" id="PTHR30204">
    <property type="entry name" value="REDOX-CYCLING DRUG-SENSING TRANSCRIPTIONAL ACTIVATOR SOXR"/>
    <property type="match status" value="1"/>
</dbReference>
<evidence type="ECO:0000313" key="5">
    <source>
        <dbReference type="EMBL" id="BBZ11748.1"/>
    </source>
</evidence>
<dbReference type="PROSITE" id="PS00552">
    <property type="entry name" value="HTH_MERR_1"/>
    <property type="match status" value="1"/>
</dbReference>
<dbReference type="EMBL" id="MVHM01000003">
    <property type="protein sequence ID" value="ORA39673.1"/>
    <property type="molecule type" value="Genomic_DNA"/>
</dbReference>
<dbReference type="CDD" id="cd04770">
    <property type="entry name" value="HTH_HMRTR"/>
    <property type="match status" value="1"/>
</dbReference>
<dbReference type="InterPro" id="IPR009061">
    <property type="entry name" value="DNA-bd_dom_put_sf"/>
</dbReference>
<evidence type="ECO:0000313" key="7">
    <source>
        <dbReference type="Proteomes" id="UP000192441"/>
    </source>
</evidence>
<feature type="domain" description="HTH merR-type" evidence="4">
    <location>
        <begin position="2"/>
        <end position="71"/>
    </location>
</feature>
<dbReference type="PROSITE" id="PS50937">
    <property type="entry name" value="HTH_MERR_2"/>
    <property type="match status" value="1"/>
</dbReference>
<dbReference type="SMART" id="SM00422">
    <property type="entry name" value="HTH_MERR"/>
    <property type="match status" value="1"/>
</dbReference>
<dbReference type="InterPro" id="IPR000551">
    <property type="entry name" value="MerR-type_HTH_dom"/>
</dbReference>
<dbReference type="Gene3D" id="1.10.1660.10">
    <property type="match status" value="1"/>
</dbReference>
<reference evidence="5 8" key="2">
    <citation type="journal article" date="2019" name="Emerg. Microbes Infect.">
        <title>Comprehensive subspecies identification of 175 nontuberculous mycobacteria species based on 7547 genomic profiles.</title>
        <authorList>
            <person name="Matsumoto Y."/>
            <person name="Kinjo T."/>
            <person name="Motooka D."/>
            <person name="Nabeya D."/>
            <person name="Jung N."/>
            <person name="Uechi K."/>
            <person name="Horii T."/>
            <person name="Iida T."/>
            <person name="Fujita J."/>
            <person name="Nakamura S."/>
        </authorList>
    </citation>
    <scope>NUCLEOTIDE SEQUENCE [LARGE SCALE GENOMIC DNA]</scope>
    <source>
        <strain evidence="5 8">JCM 12687</strain>
    </source>
</reference>